<evidence type="ECO:0000313" key="2">
    <source>
        <dbReference type="Proteomes" id="UP000235672"/>
    </source>
</evidence>
<dbReference type="Proteomes" id="UP000235672">
    <property type="component" value="Unassembled WGS sequence"/>
</dbReference>
<evidence type="ECO:0000313" key="1">
    <source>
        <dbReference type="EMBL" id="PMD28209.1"/>
    </source>
</evidence>
<accession>A0A2J6QPN1</accession>
<gene>
    <name evidence="1" type="ORF">NA56DRAFT_4894</name>
</gene>
<protein>
    <submittedName>
        <fullName evidence="1">Uncharacterized protein</fullName>
    </submittedName>
</protein>
<keyword evidence="2" id="KW-1185">Reference proteome</keyword>
<organism evidence="1 2">
    <name type="scientific">Hyaloscypha hepaticicola</name>
    <dbReference type="NCBI Taxonomy" id="2082293"/>
    <lineage>
        <taxon>Eukaryota</taxon>
        <taxon>Fungi</taxon>
        <taxon>Dikarya</taxon>
        <taxon>Ascomycota</taxon>
        <taxon>Pezizomycotina</taxon>
        <taxon>Leotiomycetes</taxon>
        <taxon>Helotiales</taxon>
        <taxon>Hyaloscyphaceae</taxon>
        <taxon>Hyaloscypha</taxon>
    </lineage>
</organism>
<name>A0A2J6QPN1_9HELO</name>
<proteinExistence type="predicted"/>
<dbReference type="EMBL" id="KZ613464">
    <property type="protein sequence ID" value="PMD28209.1"/>
    <property type="molecule type" value="Genomic_DNA"/>
</dbReference>
<dbReference type="AlphaFoldDB" id="A0A2J6QPN1"/>
<sequence>MAELQIRGPSALIDLELNDSEELTDSSKYRMFILRLKGAKFKDVIIEGMPSKKGSVPCRFDTRLGHLTISPIYALLLFSDDAVSQGLMIQRHSDKPECWERCGWFKLYEPEDRDTFLRQSAITSLEGCVCESHDDQSGEHSTRIVSRHIGTQSLYLMAKESHK</sequence>
<reference evidence="1 2" key="1">
    <citation type="submission" date="2016-05" db="EMBL/GenBank/DDBJ databases">
        <title>A degradative enzymes factory behind the ericoid mycorrhizal symbiosis.</title>
        <authorList>
            <consortium name="DOE Joint Genome Institute"/>
            <person name="Martino E."/>
            <person name="Morin E."/>
            <person name="Grelet G."/>
            <person name="Kuo A."/>
            <person name="Kohler A."/>
            <person name="Daghino S."/>
            <person name="Barry K."/>
            <person name="Choi C."/>
            <person name="Cichocki N."/>
            <person name="Clum A."/>
            <person name="Copeland A."/>
            <person name="Hainaut M."/>
            <person name="Haridas S."/>
            <person name="Labutti K."/>
            <person name="Lindquist E."/>
            <person name="Lipzen A."/>
            <person name="Khouja H.-R."/>
            <person name="Murat C."/>
            <person name="Ohm R."/>
            <person name="Olson A."/>
            <person name="Spatafora J."/>
            <person name="Veneault-Fourrey C."/>
            <person name="Henrissat B."/>
            <person name="Grigoriev I."/>
            <person name="Martin F."/>
            <person name="Perotto S."/>
        </authorList>
    </citation>
    <scope>NUCLEOTIDE SEQUENCE [LARGE SCALE GENOMIC DNA]</scope>
    <source>
        <strain evidence="1 2">UAMH 7357</strain>
    </source>
</reference>